<name>A0ABR9CBI0_9HYPH</name>
<proteinExistence type="predicted"/>
<evidence type="ECO:0000313" key="3">
    <source>
        <dbReference type="Proteomes" id="UP000615687"/>
    </source>
</evidence>
<dbReference type="Proteomes" id="UP000615687">
    <property type="component" value="Unassembled WGS sequence"/>
</dbReference>
<protein>
    <submittedName>
        <fullName evidence="2">Uncharacterized protein</fullName>
    </submittedName>
</protein>
<sequence>MSAATRTPNAPTPPFSPEGAGGGENDLEPAELLAEDGLDVDAEEACGLEGSVAGFAAVAPGAVFAPAPVAEEAVLDVLVLEERALLDGGTDEGFGGVVLLLAEVVEAVGVVGLDVLAAVGSGVFDPTFSGFRSIVTGRFPAPLLVAEVADVGFADVEELPGPVPELEDVPLGFLPEVSLSDAIC</sequence>
<comment type="caution">
    <text evidence="2">The sequence shown here is derived from an EMBL/GenBank/DDBJ whole genome shotgun (WGS) entry which is preliminary data.</text>
</comment>
<evidence type="ECO:0000313" key="2">
    <source>
        <dbReference type="EMBL" id="MBD8877254.1"/>
    </source>
</evidence>
<gene>
    <name evidence="2" type="ORF">IG617_13230</name>
</gene>
<keyword evidence="3" id="KW-1185">Reference proteome</keyword>
<accession>A0ABR9CBI0</accession>
<evidence type="ECO:0000256" key="1">
    <source>
        <dbReference type="SAM" id="MobiDB-lite"/>
    </source>
</evidence>
<feature type="region of interest" description="Disordered" evidence="1">
    <location>
        <begin position="1"/>
        <end position="30"/>
    </location>
</feature>
<dbReference type="EMBL" id="JACYXJ010000005">
    <property type="protein sequence ID" value="MBD8877254.1"/>
    <property type="molecule type" value="Genomic_DNA"/>
</dbReference>
<organism evidence="2 3">
    <name type="scientific">Roseibium polysiphoniae</name>
    <dbReference type="NCBI Taxonomy" id="2571221"/>
    <lineage>
        <taxon>Bacteria</taxon>
        <taxon>Pseudomonadati</taxon>
        <taxon>Pseudomonadota</taxon>
        <taxon>Alphaproteobacteria</taxon>
        <taxon>Hyphomicrobiales</taxon>
        <taxon>Stappiaceae</taxon>
        <taxon>Roseibium</taxon>
    </lineage>
</organism>
<reference evidence="2 3" key="1">
    <citation type="submission" date="2020-09" db="EMBL/GenBank/DDBJ databases">
        <title>The genome sequence of type strain Labrenzia polysiphoniae KACC 19711.</title>
        <authorList>
            <person name="Liu Y."/>
        </authorList>
    </citation>
    <scope>NUCLEOTIDE SEQUENCE [LARGE SCALE GENOMIC DNA]</scope>
    <source>
        <strain evidence="2 3">KACC 19711</strain>
    </source>
</reference>
<dbReference type="RefSeq" id="WP_192110232.1">
    <property type="nucleotide sequence ID" value="NZ_JACYXJ010000005.1"/>
</dbReference>